<dbReference type="Proteomes" id="UP001060085">
    <property type="component" value="Linkage Group LG06"/>
</dbReference>
<gene>
    <name evidence="1" type="ORF">M9H77_29019</name>
</gene>
<name>A0ACC0AL51_CATRO</name>
<proteinExistence type="predicted"/>
<comment type="caution">
    <text evidence="1">The sequence shown here is derived from an EMBL/GenBank/DDBJ whole genome shotgun (WGS) entry which is preliminary data.</text>
</comment>
<protein>
    <submittedName>
        <fullName evidence="1">Uncharacterized protein</fullName>
    </submittedName>
</protein>
<evidence type="ECO:0000313" key="2">
    <source>
        <dbReference type="Proteomes" id="UP001060085"/>
    </source>
</evidence>
<keyword evidence="2" id="KW-1185">Reference proteome</keyword>
<dbReference type="EMBL" id="CM044706">
    <property type="protein sequence ID" value="KAI5660226.1"/>
    <property type="molecule type" value="Genomic_DNA"/>
</dbReference>
<accession>A0ACC0AL51</accession>
<reference evidence="2" key="1">
    <citation type="journal article" date="2023" name="Nat. Plants">
        <title>Single-cell RNA sequencing provides a high-resolution roadmap for understanding the multicellular compartmentation of specialized metabolism.</title>
        <authorList>
            <person name="Sun S."/>
            <person name="Shen X."/>
            <person name="Li Y."/>
            <person name="Li Y."/>
            <person name="Wang S."/>
            <person name="Li R."/>
            <person name="Zhang H."/>
            <person name="Shen G."/>
            <person name="Guo B."/>
            <person name="Wei J."/>
            <person name="Xu J."/>
            <person name="St-Pierre B."/>
            <person name="Chen S."/>
            <person name="Sun C."/>
        </authorList>
    </citation>
    <scope>NUCLEOTIDE SEQUENCE [LARGE SCALE GENOMIC DNA]</scope>
</reference>
<evidence type="ECO:0000313" key="1">
    <source>
        <dbReference type="EMBL" id="KAI5660226.1"/>
    </source>
</evidence>
<organism evidence="1 2">
    <name type="scientific">Catharanthus roseus</name>
    <name type="common">Madagascar periwinkle</name>
    <name type="synonym">Vinca rosea</name>
    <dbReference type="NCBI Taxonomy" id="4058"/>
    <lineage>
        <taxon>Eukaryota</taxon>
        <taxon>Viridiplantae</taxon>
        <taxon>Streptophyta</taxon>
        <taxon>Embryophyta</taxon>
        <taxon>Tracheophyta</taxon>
        <taxon>Spermatophyta</taxon>
        <taxon>Magnoliopsida</taxon>
        <taxon>eudicotyledons</taxon>
        <taxon>Gunneridae</taxon>
        <taxon>Pentapetalae</taxon>
        <taxon>asterids</taxon>
        <taxon>lamiids</taxon>
        <taxon>Gentianales</taxon>
        <taxon>Apocynaceae</taxon>
        <taxon>Rauvolfioideae</taxon>
        <taxon>Vinceae</taxon>
        <taxon>Catharanthinae</taxon>
        <taxon>Catharanthus</taxon>
    </lineage>
</organism>
<sequence>MVVFLKLDLRSATHFADIDFLIPTPSKSYRKPRKVTVCTIAGRFGGKFANKPSICTADELHYVPVPNSLWRLALWRYTPSSQGPKRNHPLLLLSGVGTNAIGYDLGPGSSFARYMSSQGFDTWILEVRGAGLSIEESFGESLQHFNTNSSVLKPELNNGISTEDRNSGFSPKSELSSARDVTWNNISGLLQTRLNSAISSQVKDWRQKLANIIQEGQRSILLQQKVSSQIDGFQKQLDMFMKYDWDFDHYLEEDLPAAMEYIRNQCQPKDNKLLAIGHSMGGILLYAMLSRNGYKGRNCGLASVVTLASSVDYSTSRSSLKLLLPIIDPAQALSVPVIPLGALMAAAYPLASRPPYFLSWLNPQISAQNMMHPEMFEKLVLNNFGTIPSKLLLQLATVFQDGGLRDRTNTFFFKDHMHKIKVPVLALAGDQDLICPPEAAYETIKLIPEHFITYKVLGEPGGPHFGHYDLVGSRLASDQVYPCIIKHLTCHDTISFS</sequence>